<proteinExistence type="predicted"/>
<dbReference type="Proteomes" id="UP000783213">
    <property type="component" value="Unassembled WGS sequence"/>
</dbReference>
<comment type="caution">
    <text evidence="1">The sequence shown here is derived from an EMBL/GenBank/DDBJ whole genome shotgun (WGS) entry which is preliminary data.</text>
</comment>
<dbReference type="GeneID" id="62226989"/>
<protein>
    <submittedName>
        <fullName evidence="1">Uncharacterized protein</fullName>
    </submittedName>
</protein>
<dbReference type="RefSeq" id="XP_038815509.1">
    <property type="nucleotide sequence ID" value="XM_038947832.1"/>
</dbReference>
<dbReference type="EMBL" id="RCSX01000001">
    <property type="protein sequence ID" value="KAF7940087.1"/>
    <property type="molecule type" value="Genomic_DNA"/>
</dbReference>
<evidence type="ECO:0000313" key="1">
    <source>
        <dbReference type="EMBL" id="KAF7940087.1"/>
    </source>
</evidence>
<organism evidence="1 2">
    <name type="scientific">Botrytis deweyae</name>
    <dbReference type="NCBI Taxonomy" id="2478750"/>
    <lineage>
        <taxon>Eukaryota</taxon>
        <taxon>Fungi</taxon>
        <taxon>Dikarya</taxon>
        <taxon>Ascomycota</taxon>
        <taxon>Pezizomycotina</taxon>
        <taxon>Leotiomycetes</taxon>
        <taxon>Helotiales</taxon>
        <taxon>Sclerotiniaceae</taxon>
        <taxon>Botrytis</taxon>
    </lineage>
</organism>
<reference evidence="1 2" key="1">
    <citation type="journal article" date="2020" name="Genome Biol. Evol.">
        <title>Comparative genomics of Sclerotiniaceae.</title>
        <authorList>
            <person name="Valero Jimenez C.A."/>
            <person name="Steentjes M."/>
            <person name="Scholten O.E."/>
            <person name="Van Kan J.A.L."/>
        </authorList>
    </citation>
    <scope>NUCLEOTIDE SEQUENCE [LARGE SCALE GENOMIC DNA]</scope>
    <source>
        <strain evidence="1 2">B1</strain>
    </source>
</reference>
<gene>
    <name evidence="1" type="ORF">EAE98_000214</name>
</gene>
<sequence length="88" mass="10027">MDEISLRDRNVSGVDSSSVTIEFNDSLGVYRTETQIKKLVSGKDYRELKDNYMIEQKERKREIEDANAAAAFAFLAKKSRISSFGDDQ</sequence>
<evidence type="ECO:0000313" key="2">
    <source>
        <dbReference type="Proteomes" id="UP000783213"/>
    </source>
</evidence>
<accession>A0ABQ7J2E7</accession>
<name>A0ABQ7J2E7_9HELO</name>
<keyword evidence="2" id="KW-1185">Reference proteome</keyword>